<proteinExistence type="predicted"/>
<dbReference type="Pfam" id="PF20181">
    <property type="entry name" value="DUF6544"/>
    <property type="match status" value="1"/>
</dbReference>
<evidence type="ECO:0000313" key="1">
    <source>
        <dbReference type="EMBL" id="MBK0402194.1"/>
    </source>
</evidence>
<keyword evidence="2" id="KW-1185">Reference proteome</keyword>
<name>A0ABS1BYP1_9BACT</name>
<comment type="caution">
    <text evidence="1">The sequence shown here is derived from an EMBL/GenBank/DDBJ whole genome shotgun (WGS) entry which is preliminary data.</text>
</comment>
<gene>
    <name evidence="1" type="ORF">I5M27_04315</name>
</gene>
<organism evidence="1 2">
    <name type="scientific">Adhaeribacter terrigena</name>
    <dbReference type="NCBI Taxonomy" id="2793070"/>
    <lineage>
        <taxon>Bacteria</taxon>
        <taxon>Pseudomonadati</taxon>
        <taxon>Bacteroidota</taxon>
        <taxon>Cytophagia</taxon>
        <taxon>Cytophagales</taxon>
        <taxon>Hymenobacteraceae</taxon>
        <taxon>Adhaeribacter</taxon>
    </lineage>
</organism>
<sequence>MPAPVQRYFRLVLPEGQTYISYVRLKHNGQFKSDLEKDWMDINGEQYFTTQNPGFVWRGKTSVFTATDKLTNGNGSLSVKLLSSVRIVNAKGEKYNQGELLRWLGESAWFPTNLLPSPNLKWGPIDAETAHLTYQYNDLKLNYKVRFNPSGEIISFETKRYLGNTNLESWIGKYSDYRKINGVLVPTKAEGAWIMNGQEHPYARFNVTELEYDQPKLF</sequence>
<dbReference type="InterPro" id="IPR046674">
    <property type="entry name" value="DUF6544"/>
</dbReference>
<evidence type="ECO:0000313" key="2">
    <source>
        <dbReference type="Proteomes" id="UP000644147"/>
    </source>
</evidence>
<dbReference type="Proteomes" id="UP000644147">
    <property type="component" value="Unassembled WGS sequence"/>
</dbReference>
<reference evidence="1 2" key="1">
    <citation type="submission" date="2020-12" db="EMBL/GenBank/DDBJ databases">
        <title>Bacterial novel species Adhaeribacter sp. BT258 isolated from soil.</title>
        <authorList>
            <person name="Jung H.-Y."/>
        </authorList>
    </citation>
    <scope>NUCLEOTIDE SEQUENCE [LARGE SCALE GENOMIC DNA]</scope>
    <source>
        <strain evidence="1 2">BT258</strain>
    </source>
</reference>
<protein>
    <submittedName>
        <fullName evidence="1">Uncharacterized protein</fullName>
    </submittedName>
</protein>
<dbReference type="EMBL" id="JAEHFX010000002">
    <property type="protein sequence ID" value="MBK0402194.1"/>
    <property type="molecule type" value="Genomic_DNA"/>
</dbReference>
<accession>A0ABS1BYP1</accession>